<dbReference type="SUPFAM" id="SSF47413">
    <property type="entry name" value="lambda repressor-like DNA-binding domains"/>
    <property type="match status" value="1"/>
</dbReference>
<dbReference type="SMART" id="SM00530">
    <property type="entry name" value="HTH_XRE"/>
    <property type="match status" value="1"/>
</dbReference>
<dbReference type="RefSeq" id="WP_359358836.1">
    <property type="nucleotide sequence ID" value="NZ_JBEYXV010000038.1"/>
</dbReference>
<dbReference type="Pfam" id="PF01381">
    <property type="entry name" value="HTH_3"/>
    <property type="match status" value="1"/>
</dbReference>
<protein>
    <submittedName>
        <fullName evidence="2">Helix-turn-helix transcriptional regulator</fullName>
    </submittedName>
</protein>
<dbReference type="CDD" id="cd00093">
    <property type="entry name" value="HTH_XRE"/>
    <property type="match status" value="1"/>
</dbReference>
<evidence type="ECO:0000313" key="2">
    <source>
        <dbReference type="EMBL" id="MEU6826981.1"/>
    </source>
</evidence>
<dbReference type="Proteomes" id="UP001551176">
    <property type="component" value="Unassembled WGS sequence"/>
</dbReference>
<proteinExistence type="predicted"/>
<sequence length="98" mass="10311">MSNEQSNPPPTMYAVDSPDRLKLLMERTGTGQAVTSRELATLAGVAHGTIGALMAGTQRAVPEQKARAIATALGVDLLVLWVPLERSGRTFIPAQAAV</sequence>
<gene>
    <name evidence="2" type="ORF">ABZ921_40780</name>
</gene>
<dbReference type="Gene3D" id="1.10.260.40">
    <property type="entry name" value="lambda repressor-like DNA-binding domains"/>
    <property type="match status" value="1"/>
</dbReference>
<dbReference type="InterPro" id="IPR010982">
    <property type="entry name" value="Lambda_DNA-bd_dom_sf"/>
</dbReference>
<feature type="domain" description="HTH cro/C1-type" evidence="1">
    <location>
        <begin position="20"/>
        <end position="80"/>
    </location>
</feature>
<dbReference type="InterPro" id="IPR001387">
    <property type="entry name" value="Cro/C1-type_HTH"/>
</dbReference>
<accession>A0ABV3C141</accession>
<dbReference type="EMBL" id="JBEYXV010000038">
    <property type="protein sequence ID" value="MEU6826981.1"/>
    <property type="molecule type" value="Genomic_DNA"/>
</dbReference>
<comment type="caution">
    <text evidence="2">The sequence shown here is derived from an EMBL/GenBank/DDBJ whole genome shotgun (WGS) entry which is preliminary data.</text>
</comment>
<reference evidence="2 3" key="1">
    <citation type="submission" date="2024-06" db="EMBL/GenBank/DDBJ databases">
        <title>The Natural Products Discovery Center: Release of the First 8490 Sequenced Strains for Exploring Actinobacteria Biosynthetic Diversity.</title>
        <authorList>
            <person name="Kalkreuter E."/>
            <person name="Kautsar S.A."/>
            <person name="Yang D."/>
            <person name="Bader C.D."/>
            <person name="Teijaro C.N."/>
            <person name="Fluegel L."/>
            <person name="Davis C.M."/>
            <person name="Simpson J.R."/>
            <person name="Lauterbach L."/>
            <person name="Steele A.D."/>
            <person name="Gui C."/>
            <person name="Meng S."/>
            <person name="Li G."/>
            <person name="Viehrig K."/>
            <person name="Ye F."/>
            <person name="Su P."/>
            <person name="Kiefer A.F."/>
            <person name="Nichols A."/>
            <person name="Cepeda A.J."/>
            <person name="Yan W."/>
            <person name="Fan B."/>
            <person name="Jiang Y."/>
            <person name="Adhikari A."/>
            <person name="Zheng C.-J."/>
            <person name="Schuster L."/>
            <person name="Cowan T.M."/>
            <person name="Smanski M.J."/>
            <person name="Chevrette M.G."/>
            <person name="De Carvalho L.P.S."/>
            <person name="Shen B."/>
        </authorList>
    </citation>
    <scope>NUCLEOTIDE SEQUENCE [LARGE SCALE GENOMIC DNA]</scope>
    <source>
        <strain evidence="2 3">NPDC046838</strain>
    </source>
</reference>
<evidence type="ECO:0000259" key="1">
    <source>
        <dbReference type="SMART" id="SM00530"/>
    </source>
</evidence>
<evidence type="ECO:0000313" key="3">
    <source>
        <dbReference type="Proteomes" id="UP001551176"/>
    </source>
</evidence>
<organism evidence="2 3">
    <name type="scientific">Streptomyces atriruber</name>
    <dbReference type="NCBI Taxonomy" id="545121"/>
    <lineage>
        <taxon>Bacteria</taxon>
        <taxon>Bacillati</taxon>
        <taxon>Actinomycetota</taxon>
        <taxon>Actinomycetes</taxon>
        <taxon>Kitasatosporales</taxon>
        <taxon>Streptomycetaceae</taxon>
        <taxon>Streptomyces</taxon>
    </lineage>
</organism>
<keyword evidence="3" id="KW-1185">Reference proteome</keyword>
<name>A0ABV3C141_9ACTN</name>